<organism evidence="3 4">
    <name type="scientific">Duganella callida</name>
    <dbReference type="NCBI Taxonomy" id="2561932"/>
    <lineage>
        <taxon>Bacteria</taxon>
        <taxon>Pseudomonadati</taxon>
        <taxon>Pseudomonadota</taxon>
        <taxon>Betaproteobacteria</taxon>
        <taxon>Burkholderiales</taxon>
        <taxon>Oxalobacteraceae</taxon>
        <taxon>Telluria group</taxon>
        <taxon>Duganella</taxon>
    </lineage>
</organism>
<evidence type="ECO:0000259" key="2">
    <source>
        <dbReference type="SMART" id="SM00065"/>
    </source>
</evidence>
<evidence type="ECO:0000313" key="3">
    <source>
        <dbReference type="EMBL" id="TFW19285.1"/>
    </source>
</evidence>
<feature type="domain" description="GAF" evidence="2">
    <location>
        <begin position="21"/>
        <end position="171"/>
    </location>
</feature>
<comment type="caution">
    <text evidence="3">The sequence shown here is derived from an EMBL/GenBank/DDBJ whole genome shotgun (WGS) entry which is preliminary data.</text>
</comment>
<keyword evidence="1" id="KW-0175">Coiled coil</keyword>
<dbReference type="SUPFAM" id="SSF55781">
    <property type="entry name" value="GAF domain-like"/>
    <property type="match status" value="1"/>
</dbReference>
<name>A0A4Y9SGG6_9BURK</name>
<evidence type="ECO:0000313" key="4">
    <source>
        <dbReference type="Proteomes" id="UP000297729"/>
    </source>
</evidence>
<reference evidence="3 4" key="1">
    <citation type="submission" date="2019-03" db="EMBL/GenBank/DDBJ databases">
        <title>Draft Genome Sequence of Duganella callidus sp. nov., a Novel Duganella Species Isolated from Cultivated Soil.</title>
        <authorList>
            <person name="Raths R."/>
            <person name="Peta V."/>
            <person name="Bucking H."/>
        </authorList>
    </citation>
    <scope>NUCLEOTIDE SEQUENCE [LARGE SCALE GENOMIC DNA]</scope>
    <source>
        <strain evidence="3 4">DN04</strain>
    </source>
</reference>
<dbReference type="EMBL" id="SPVG01000170">
    <property type="protein sequence ID" value="TFW19285.1"/>
    <property type="molecule type" value="Genomic_DNA"/>
</dbReference>
<dbReference type="InterPro" id="IPR029016">
    <property type="entry name" value="GAF-like_dom_sf"/>
</dbReference>
<dbReference type="RefSeq" id="WP_135202654.1">
    <property type="nucleotide sequence ID" value="NZ_SPVG01000170.1"/>
</dbReference>
<dbReference type="AlphaFoldDB" id="A0A4Y9SGG6"/>
<gene>
    <name evidence="3" type="ORF">E4L98_16540</name>
</gene>
<dbReference type="Gene3D" id="3.30.450.40">
    <property type="match status" value="1"/>
</dbReference>
<feature type="coiled-coil region" evidence="1">
    <location>
        <begin position="225"/>
        <end position="252"/>
    </location>
</feature>
<accession>A0A4Y9SGG6</accession>
<dbReference type="InterPro" id="IPR003018">
    <property type="entry name" value="GAF"/>
</dbReference>
<dbReference type="Proteomes" id="UP000297729">
    <property type="component" value="Unassembled WGS sequence"/>
</dbReference>
<proteinExistence type="predicted"/>
<dbReference type="SMART" id="SM00065">
    <property type="entry name" value="GAF"/>
    <property type="match status" value="1"/>
</dbReference>
<keyword evidence="4" id="KW-1185">Reference proteome</keyword>
<sequence length="253" mass="27485">MNEDNLLIKLHDLSQFLAAGNLTDSLQQQVEMTAELLAAETCSVMLITSGDGEDLRMSMAAHVGPLPPAAWTATVGRGEGIAGHVLDHGRSLLVEDIMNSQFAALARRADDPRRSLMLAPVRIDAKIVGLLNVSASEAKQRFNLIDLHMLDMIALFIGKSIQVLQLQAILNSRFTQLALMQEVQDKVAGSIASTAYQNPDQVAKLLAKSLYKEMARAGFGSAQIIAAASEIITQLNNNLQRHSERAARHEQHA</sequence>
<dbReference type="Pfam" id="PF01590">
    <property type="entry name" value="GAF"/>
    <property type="match status" value="1"/>
</dbReference>
<dbReference type="OrthoDB" id="6116130at2"/>
<evidence type="ECO:0000256" key="1">
    <source>
        <dbReference type="SAM" id="Coils"/>
    </source>
</evidence>
<protein>
    <submittedName>
        <fullName evidence="3">GAF domain-containing protein</fullName>
    </submittedName>
</protein>